<evidence type="ECO:0000259" key="5">
    <source>
        <dbReference type="Pfam" id="PF03067"/>
    </source>
</evidence>
<dbReference type="RefSeq" id="WP_097320958.1">
    <property type="nucleotide sequence ID" value="NZ_OBDY01000006.1"/>
</dbReference>
<proteinExistence type="predicted"/>
<gene>
    <name evidence="6" type="ORF">SAMN05421748_106131</name>
</gene>
<evidence type="ECO:0000256" key="1">
    <source>
        <dbReference type="ARBA" id="ARBA00022729"/>
    </source>
</evidence>
<feature type="region of interest" description="Disordered" evidence="2">
    <location>
        <begin position="217"/>
        <end position="256"/>
    </location>
</feature>
<accession>A0A285HZU9</accession>
<feature type="transmembrane region" description="Helical" evidence="3">
    <location>
        <begin position="272"/>
        <end position="293"/>
    </location>
</feature>
<dbReference type="Gene3D" id="2.70.50.50">
    <property type="entry name" value="chitin-binding protein cbp21"/>
    <property type="match status" value="1"/>
</dbReference>
<keyword evidence="3" id="KW-0812">Transmembrane</keyword>
<feature type="signal peptide" evidence="4">
    <location>
        <begin position="1"/>
        <end position="24"/>
    </location>
</feature>
<dbReference type="PANTHER" id="PTHR34823:SF1">
    <property type="entry name" value="CHITIN-BINDING TYPE-4 DOMAIN-CONTAINING PROTEIN"/>
    <property type="match status" value="1"/>
</dbReference>
<keyword evidence="1 4" id="KW-0732">Signal</keyword>
<dbReference type="AlphaFoldDB" id="A0A285HZU9"/>
<reference evidence="6 7" key="1">
    <citation type="submission" date="2017-09" db="EMBL/GenBank/DDBJ databases">
        <authorList>
            <person name="Ehlers B."/>
            <person name="Leendertz F.H."/>
        </authorList>
    </citation>
    <scope>NUCLEOTIDE SEQUENCE [LARGE SCALE GENOMIC DNA]</scope>
    <source>
        <strain evidence="6 7">CGMCC 4.6857</strain>
    </source>
</reference>
<sequence>MRISRLAACALAAALVWPAAPASAHGSPTTPISRTAACARGGEDTGSAACQAAKKANGGGFGSFDNLRIADVGGRDREVVPDGELCSGGLDAFKGLDLPRDDYPATKVTAGGSLSVRYRATIPHAGQFRIFLTKPAYDPSKPLAWDDLGAKPLVTVTDPPLTDGAYAMKVKLPQRTGRQILYVVWETSSTPDTYYSCSDLVFPKAAVAPATTKATRAPAKAKPAATKPAATKVPEAPKTTDATNPTEAAPAPARAQTVPVADTSKVTLGHQIIIGALALGFGAVAYAVVTGILRRRRENR</sequence>
<feature type="chain" id="PRO_5012131338" evidence="4">
    <location>
        <begin position="25"/>
        <end position="300"/>
    </location>
</feature>
<keyword evidence="3" id="KW-0472">Membrane</keyword>
<protein>
    <submittedName>
        <fullName evidence="6">Chitin-binding protein</fullName>
    </submittedName>
</protein>
<dbReference type="Pfam" id="PF03067">
    <property type="entry name" value="LPMO_10"/>
    <property type="match status" value="1"/>
</dbReference>
<dbReference type="EMBL" id="OBDY01000006">
    <property type="protein sequence ID" value="SNY41153.1"/>
    <property type="molecule type" value="Genomic_DNA"/>
</dbReference>
<dbReference type="SUPFAM" id="SSF81296">
    <property type="entry name" value="E set domains"/>
    <property type="match status" value="1"/>
</dbReference>
<dbReference type="PANTHER" id="PTHR34823">
    <property type="entry name" value="GLCNAC-BINDING PROTEIN A"/>
    <property type="match status" value="1"/>
</dbReference>
<evidence type="ECO:0000313" key="6">
    <source>
        <dbReference type="EMBL" id="SNY41153.1"/>
    </source>
</evidence>
<evidence type="ECO:0000256" key="4">
    <source>
        <dbReference type="SAM" id="SignalP"/>
    </source>
</evidence>
<keyword evidence="7" id="KW-1185">Reference proteome</keyword>
<evidence type="ECO:0000256" key="2">
    <source>
        <dbReference type="SAM" id="MobiDB-lite"/>
    </source>
</evidence>
<dbReference type="InterPro" id="IPR004302">
    <property type="entry name" value="Cellulose/chitin-bd_N"/>
</dbReference>
<evidence type="ECO:0000256" key="3">
    <source>
        <dbReference type="SAM" id="Phobius"/>
    </source>
</evidence>
<dbReference type="CDD" id="cd21177">
    <property type="entry name" value="LPMO_AA10"/>
    <property type="match status" value="1"/>
</dbReference>
<dbReference type="Proteomes" id="UP000219612">
    <property type="component" value="Unassembled WGS sequence"/>
</dbReference>
<dbReference type="InterPro" id="IPR014756">
    <property type="entry name" value="Ig_E-set"/>
</dbReference>
<organism evidence="6 7">
    <name type="scientific">Paractinoplanes atraurantiacus</name>
    <dbReference type="NCBI Taxonomy" id="1036182"/>
    <lineage>
        <taxon>Bacteria</taxon>
        <taxon>Bacillati</taxon>
        <taxon>Actinomycetota</taxon>
        <taxon>Actinomycetes</taxon>
        <taxon>Micromonosporales</taxon>
        <taxon>Micromonosporaceae</taxon>
        <taxon>Paractinoplanes</taxon>
    </lineage>
</organism>
<evidence type="ECO:0000313" key="7">
    <source>
        <dbReference type="Proteomes" id="UP000219612"/>
    </source>
</evidence>
<name>A0A285HZU9_9ACTN</name>
<keyword evidence="3" id="KW-1133">Transmembrane helix</keyword>
<dbReference type="InterPro" id="IPR051024">
    <property type="entry name" value="GlcNAc_Chitin_IntDeg"/>
</dbReference>
<dbReference type="OrthoDB" id="5179374at2"/>
<feature type="domain" description="Chitin-binding type-4" evidence="5">
    <location>
        <begin position="25"/>
        <end position="200"/>
    </location>
</feature>